<gene>
    <name evidence="7" type="ORF">ALGA_3346</name>
</gene>
<dbReference type="KEGG" id="mbas:ALGA_3346"/>
<reference evidence="7 8" key="1">
    <citation type="journal article" date="2018" name="Mar. Genomics">
        <title>Complete genome sequence of Marinifilaceae bacterium strain SPP2, isolated from the Antarctic marine sediment.</title>
        <authorList>
            <person name="Watanabe M."/>
            <person name="Kojima H."/>
            <person name="Fukui M."/>
        </authorList>
    </citation>
    <scope>NUCLEOTIDE SEQUENCE [LARGE SCALE GENOMIC DNA]</scope>
    <source>
        <strain evidence="7 8">SPP2</strain>
    </source>
</reference>
<feature type="domain" description="RNA polymerase sigma-70 region 2" evidence="5">
    <location>
        <begin position="8"/>
        <end position="75"/>
    </location>
</feature>
<keyword evidence="4" id="KW-0804">Transcription</keyword>
<dbReference type="Proteomes" id="UP000218267">
    <property type="component" value="Chromosome"/>
</dbReference>
<proteinExistence type="inferred from homology"/>
<name>A0A1Y1CMZ0_9BACT</name>
<evidence type="ECO:0000259" key="6">
    <source>
        <dbReference type="Pfam" id="PF08281"/>
    </source>
</evidence>
<reference evidence="8" key="2">
    <citation type="journal article" date="2020" name="Antonie Van Leeuwenhoek">
        <title>Labilibaculum antarcticum sp. nov., a novel facultative anaerobic, psychrotorelant bacterium isolated from marine sediment of Antarctica.</title>
        <authorList>
            <person name="Watanabe M."/>
            <person name="Kojima H."/>
            <person name="Fukui M."/>
        </authorList>
    </citation>
    <scope>NUCLEOTIDE SEQUENCE [LARGE SCALE GENOMIC DNA]</scope>
    <source>
        <strain evidence="8">SPP2</strain>
    </source>
</reference>
<dbReference type="InterPro" id="IPR013324">
    <property type="entry name" value="RNA_pol_sigma_r3/r4-like"/>
</dbReference>
<evidence type="ECO:0000256" key="4">
    <source>
        <dbReference type="ARBA" id="ARBA00023163"/>
    </source>
</evidence>
<dbReference type="SUPFAM" id="SSF88659">
    <property type="entry name" value="Sigma3 and sigma4 domains of RNA polymerase sigma factors"/>
    <property type="match status" value="1"/>
</dbReference>
<dbReference type="Pfam" id="PF04542">
    <property type="entry name" value="Sigma70_r2"/>
    <property type="match status" value="1"/>
</dbReference>
<evidence type="ECO:0000313" key="7">
    <source>
        <dbReference type="EMBL" id="BAX81644.1"/>
    </source>
</evidence>
<dbReference type="InterPro" id="IPR036388">
    <property type="entry name" value="WH-like_DNA-bd_sf"/>
</dbReference>
<dbReference type="InterPro" id="IPR039425">
    <property type="entry name" value="RNA_pol_sigma-70-like"/>
</dbReference>
<dbReference type="InterPro" id="IPR014284">
    <property type="entry name" value="RNA_pol_sigma-70_dom"/>
</dbReference>
<dbReference type="GO" id="GO:0003677">
    <property type="term" value="F:DNA binding"/>
    <property type="evidence" value="ECO:0007669"/>
    <property type="project" value="InterPro"/>
</dbReference>
<dbReference type="NCBIfam" id="TIGR02937">
    <property type="entry name" value="sigma70-ECF"/>
    <property type="match status" value="1"/>
</dbReference>
<sequence length="162" mass="19256">MLDTFQNIYKENYQTVYRVAQKLIRDEDTVADIIQEVFIYLHEKMEEGKVIQYPKSWLYRATYNKSIDYLKNKNRFQTIDTFEDCLEDENVLDESDLHKEIQCALSKLKAEEKFLVILYSEGLSYKELAEVTGIKFSSIGKTLSRALQKVQLELKNKHYELY</sequence>
<evidence type="ECO:0000259" key="5">
    <source>
        <dbReference type="Pfam" id="PF04542"/>
    </source>
</evidence>
<dbReference type="InterPro" id="IPR007627">
    <property type="entry name" value="RNA_pol_sigma70_r2"/>
</dbReference>
<dbReference type="PANTHER" id="PTHR43133">
    <property type="entry name" value="RNA POLYMERASE ECF-TYPE SIGMA FACTO"/>
    <property type="match status" value="1"/>
</dbReference>
<feature type="domain" description="RNA polymerase sigma factor 70 region 4 type 2" evidence="6">
    <location>
        <begin position="99"/>
        <end position="149"/>
    </location>
</feature>
<keyword evidence="8" id="KW-1185">Reference proteome</keyword>
<evidence type="ECO:0008006" key="9">
    <source>
        <dbReference type="Google" id="ProtNLM"/>
    </source>
</evidence>
<accession>A0A1Y1CMZ0</accession>
<dbReference type="InterPro" id="IPR013249">
    <property type="entry name" value="RNA_pol_sigma70_r4_t2"/>
</dbReference>
<organism evidence="7 8">
    <name type="scientific">Labilibaculum antarcticum</name>
    <dbReference type="NCBI Taxonomy" id="1717717"/>
    <lineage>
        <taxon>Bacteria</taxon>
        <taxon>Pseudomonadati</taxon>
        <taxon>Bacteroidota</taxon>
        <taxon>Bacteroidia</taxon>
        <taxon>Marinilabiliales</taxon>
        <taxon>Marinifilaceae</taxon>
        <taxon>Labilibaculum</taxon>
    </lineage>
</organism>
<evidence type="ECO:0000313" key="8">
    <source>
        <dbReference type="Proteomes" id="UP000218267"/>
    </source>
</evidence>
<evidence type="ECO:0000256" key="3">
    <source>
        <dbReference type="ARBA" id="ARBA00023082"/>
    </source>
</evidence>
<evidence type="ECO:0000256" key="1">
    <source>
        <dbReference type="ARBA" id="ARBA00010641"/>
    </source>
</evidence>
<dbReference type="InterPro" id="IPR013325">
    <property type="entry name" value="RNA_pol_sigma_r2"/>
</dbReference>
<comment type="similarity">
    <text evidence="1">Belongs to the sigma-70 factor family. ECF subfamily.</text>
</comment>
<dbReference type="SUPFAM" id="SSF88946">
    <property type="entry name" value="Sigma2 domain of RNA polymerase sigma factors"/>
    <property type="match status" value="1"/>
</dbReference>
<keyword evidence="3" id="KW-0731">Sigma factor</keyword>
<dbReference type="Gene3D" id="1.10.1740.10">
    <property type="match status" value="1"/>
</dbReference>
<dbReference type="CDD" id="cd06171">
    <property type="entry name" value="Sigma70_r4"/>
    <property type="match status" value="1"/>
</dbReference>
<dbReference type="Pfam" id="PF08281">
    <property type="entry name" value="Sigma70_r4_2"/>
    <property type="match status" value="1"/>
</dbReference>
<dbReference type="AlphaFoldDB" id="A0A1Y1CMZ0"/>
<evidence type="ECO:0000256" key="2">
    <source>
        <dbReference type="ARBA" id="ARBA00023015"/>
    </source>
</evidence>
<dbReference type="Gene3D" id="1.10.10.10">
    <property type="entry name" value="Winged helix-like DNA-binding domain superfamily/Winged helix DNA-binding domain"/>
    <property type="match status" value="1"/>
</dbReference>
<keyword evidence="2" id="KW-0805">Transcription regulation</keyword>
<dbReference type="EMBL" id="AP018042">
    <property type="protein sequence ID" value="BAX81644.1"/>
    <property type="molecule type" value="Genomic_DNA"/>
</dbReference>
<dbReference type="GO" id="GO:0006352">
    <property type="term" value="P:DNA-templated transcription initiation"/>
    <property type="evidence" value="ECO:0007669"/>
    <property type="project" value="InterPro"/>
</dbReference>
<dbReference type="PANTHER" id="PTHR43133:SF46">
    <property type="entry name" value="RNA POLYMERASE SIGMA-70 FACTOR ECF SUBFAMILY"/>
    <property type="match status" value="1"/>
</dbReference>
<protein>
    <recommendedName>
        <fullName evidence="9">RNA polymerase subunit sigma-24</fullName>
    </recommendedName>
</protein>
<dbReference type="GO" id="GO:0016987">
    <property type="term" value="F:sigma factor activity"/>
    <property type="evidence" value="ECO:0007669"/>
    <property type="project" value="UniProtKB-KW"/>
</dbReference>